<dbReference type="Proteomes" id="UP001614264">
    <property type="component" value="Unassembled WGS sequence"/>
</dbReference>
<keyword evidence="2" id="KW-1185">Reference proteome</keyword>
<name>A0ABW8B4A8_9ACTN</name>
<comment type="caution">
    <text evidence="1">The sequence shown here is derived from an EMBL/GenBank/DDBJ whole genome shotgun (WGS) entry which is preliminary data.</text>
</comment>
<gene>
    <name evidence="1" type="ORF">AB4829_04265</name>
</gene>
<protein>
    <submittedName>
        <fullName evidence="1">Uncharacterized protein</fullName>
    </submittedName>
</protein>
<reference evidence="1 2" key="1">
    <citation type="submission" date="2024-07" db="EMBL/GenBank/DDBJ databases">
        <title>Whole genome sequencing of Prodigiosin pigment-producing Streptomyces salinarius isolated from rhizosphere soil of Arachis hypogaea.</title>
        <authorList>
            <person name="Vidhya A."/>
            <person name="Ramya S."/>
        </authorList>
    </citation>
    <scope>NUCLEOTIDE SEQUENCE [LARGE SCALE GENOMIC DNA]</scope>
    <source>
        <strain evidence="1 2">VRMG2420</strain>
    </source>
</reference>
<organism evidence="1 2">
    <name type="scientific">Streptomyces salinarius</name>
    <dbReference type="NCBI Taxonomy" id="2762598"/>
    <lineage>
        <taxon>Bacteria</taxon>
        <taxon>Bacillati</taxon>
        <taxon>Actinomycetota</taxon>
        <taxon>Actinomycetes</taxon>
        <taxon>Kitasatosporales</taxon>
        <taxon>Streptomycetaceae</taxon>
        <taxon>Streptomyces</taxon>
    </lineage>
</organism>
<dbReference type="RefSeq" id="WP_399591055.1">
    <property type="nucleotide sequence ID" value="NZ_JBITPR010000017.1"/>
</dbReference>
<accession>A0ABW8B4A8</accession>
<sequence>MIDPISVAGPSAAKALTSVLTKRLQSKAGVRLGSRDERRQVYARFQASVMDANGVIQAVLLEQRLYTYWIGRRRLALTIHPLAAQRAAREALHRLAQAESEILNAYLDLRLVANPAPLQAADAVLDRFLQLLESSPGTRHDELLKVATGVMEAQRQFTDVYRDDLWYLPKRWQVYRLDWWRGRRWRRHRAD</sequence>
<dbReference type="EMBL" id="JBITPR010000017">
    <property type="protein sequence ID" value="MFI7869799.1"/>
    <property type="molecule type" value="Genomic_DNA"/>
</dbReference>
<evidence type="ECO:0000313" key="1">
    <source>
        <dbReference type="EMBL" id="MFI7869799.1"/>
    </source>
</evidence>
<evidence type="ECO:0000313" key="2">
    <source>
        <dbReference type="Proteomes" id="UP001614264"/>
    </source>
</evidence>
<proteinExistence type="predicted"/>